<keyword evidence="2" id="KW-1185">Reference proteome</keyword>
<organism evidence="1 2">
    <name type="scientific">Helianthus annuus</name>
    <name type="common">Common sunflower</name>
    <dbReference type="NCBI Taxonomy" id="4232"/>
    <lineage>
        <taxon>Eukaryota</taxon>
        <taxon>Viridiplantae</taxon>
        <taxon>Streptophyta</taxon>
        <taxon>Embryophyta</taxon>
        <taxon>Tracheophyta</taxon>
        <taxon>Spermatophyta</taxon>
        <taxon>Magnoliopsida</taxon>
        <taxon>eudicotyledons</taxon>
        <taxon>Gunneridae</taxon>
        <taxon>Pentapetalae</taxon>
        <taxon>asterids</taxon>
        <taxon>campanulids</taxon>
        <taxon>Asterales</taxon>
        <taxon>Asteraceae</taxon>
        <taxon>Asteroideae</taxon>
        <taxon>Heliantheae alliance</taxon>
        <taxon>Heliantheae</taxon>
        <taxon>Helianthus</taxon>
    </lineage>
</organism>
<name>A0A9K3ENE5_HELAN</name>
<sequence length="120" mass="14053">MHTYLKSLVLVESCSCSHGRSHPTWVCSQLRLVPDLRPDHPLCILPCHHFVFRQHTTCIRQHISKLCFLLITPSSRILGGRSLSFRHHTTWYHLHTPRCSDFCCLYRSRITLFHRFLCGG</sequence>
<dbReference type="Gramene" id="mRNA:HanXRQr2_Chr12g0521581">
    <property type="protein sequence ID" value="CDS:HanXRQr2_Chr12g0521581.1"/>
    <property type="gene ID" value="HanXRQr2_Chr12g0521581"/>
</dbReference>
<evidence type="ECO:0000313" key="1">
    <source>
        <dbReference type="EMBL" id="KAF5776198.1"/>
    </source>
</evidence>
<reference evidence="1" key="2">
    <citation type="submission" date="2020-06" db="EMBL/GenBank/DDBJ databases">
        <title>Helianthus annuus Genome sequencing and assembly Release 2.</title>
        <authorList>
            <person name="Gouzy J."/>
            <person name="Langlade N."/>
            <person name="Munos S."/>
        </authorList>
    </citation>
    <scope>NUCLEOTIDE SEQUENCE</scope>
    <source>
        <tissue evidence="1">Leaves</tissue>
    </source>
</reference>
<accession>A0A9K3ENE5</accession>
<dbReference type="EMBL" id="MNCJ02000327">
    <property type="protein sequence ID" value="KAF5776198.1"/>
    <property type="molecule type" value="Genomic_DNA"/>
</dbReference>
<protein>
    <submittedName>
        <fullName evidence="1">Uncharacterized protein</fullName>
    </submittedName>
</protein>
<gene>
    <name evidence="1" type="ORF">HanXRQr2_Chr12g0521581</name>
</gene>
<comment type="caution">
    <text evidence="1">The sequence shown here is derived from an EMBL/GenBank/DDBJ whole genome shotgun (WGS) entry which is preliminary data.</text>
</comment>
<reference evidence="1" key="1">
    <citation type="journal article" date="2017" name="Nature">
        <title>The sunflower genome provides insights into oil metabolism, flowering and Asterid evolution.</title>
        <authorList>
            <person name="Badouin H."/>
            <person name="Gouzy J."/>
            <person name="Grassa C.J."/>
            <person name="Murat F."/>
            <person name="Staton S.E."/>
            <person name="Cottret L."/>
            <person name="Lelandais-Briere C."/>
            <person name="Owens G.L."/>
            <person name="Carrere S."/>
            <person name="Mayjonade B."/>
            <person name="Legrand L."/>
            <person name="Gill N."/>
            <person name="Kane N.C."/>
            <person name="Bowers J.E."/>
            <person name="Hubner S."/>
            <person name="Bellec A."/>
            <person name="Berard A."/>
            <person name="Berges H."/>
            <person name="Blanchet N."/>
            <person name="Boniface M.C."/>
            <person name="Brunel D."/>
            <person name="Catrice O."/>
            <person name="Chaidir N."/>
            <person name="Claudel C."/>
            <person name="Donnadieu C."/>
            <person name="Faraut T."/>
            <person name="Fievet G."/>
            <person name="Helmstetter N."/>
            <person name="King M."/>
            <person name="Knapp S.J."/>
            <person name="Lai Z."/>
            <person name="Le Paslier M.C."/>
            <person name="Lippi Y."/>
            <person name="Lorenzon L."/>
            <person name="Mandel J.R."/>
            <person name="Marage G."/>
            <person name="Marchand G."/>
            <person name="Marquand E."/>
            <person name="Bret-Mestries E."/>
            <person name="Morien E."/>
            <person name="Nambeesan S."/>
            <person name="Nguyen T."/>
            <person name="Pegot-Espagnet P."/>
            <person name="Pouilly N."/>
            <person name="Raftis F."/>
            <person name="Sallet E."/>
            <person name="Schiex T."/>
            <person name="Thomas J."/>
            <person name="Vandecasteele C."/>
            <person name="Vares D."/>
            <person name="Vear F."/>
            <person name="Vautrin S."/>
            <person name="Crespi M."/>
            <person name="Mangin B."/>
            <person name="Burke J.M."/>
            <person name="Salse J."/>
            <person name="Munos S."/>
            <person name="Vincourt P."/>
            <person name="Rieseberg L.H."/>
            <person name="Langlade N.B."/>
        </authorList>
    </citation>
    <scope>NUCLEOTIDE SEQUENCE</scope>
    <source>
        <tissue evidence="1">Leaves</tissue>
    </source>
</reference>
<dbReference type="Proteomes" id="UP000215914">
    <property type="component" value="Unassembled WGS sequence"/>
</dbReference>
<evidence type="ECO:0000313" key="2">
    <source>
        <dbReference type="Proteomes" id="UP000215914"/>
    </source>
</evidence>
<dbReference type="AlphaFoldDB" id="A0A9K3ENE5"/>
<proteinExistence type="predicted"/>